<dbReference type="SMART" id="SM00220">
    <property type="entry name" value="S_TKc"/>
    <property type="match status" value="1"/>
</dbReference>
<dbReference type="PROSITE" id="PS50011">
    <property type="entry name" value="PROTEIN_KINASE_DOM"/>
    <property type="match status" value="1"/>
</dbReference>
<evidence type="ECO:0000256" key="7">
    <source>
        <dbReference type="SAM" id="MobiDB-lite"/>
    </source>
</evidence>
<dbReference type="EMBL" id="NHYD01000994">
    <property type="protein sequence ID" value="PPQ92681.1"/>
    <property type="molecule type" value="Genomic_DNA"/>
</dbReference>
<evidence type="ECO:0000313" key="10">
    <source>
        <dbReference type="Proteomes" id="UP000283269"/>
    </source>
</evidence>
<feature type="compositionally biased region" description="Polar residues" evidence="7">
    <location>
        <begin position="57"/>
        <end position="68"/>
    </location>
</feature>
<dbReference type="FunFam" id="3.30.200.20:FF:000387">
    <property type="entry name" value="Serine/threonine-protein kinase STE11"/>
    <property type="match status" value="1"/>
</dbReference>
<gene>
    <name evidence="9" type="ORF">CVT25_013988</name>
</gene>
<evidence type="ECO:0000256" key="3">
    <source>
        <dbReference type="ARBA" id="ARBA00022741"/>
    </source>
</evidence>
<dbReference type="FunFam" id="1.10.510.10:FF:000182">
    <property type="entry name" value="MAP kinase kinase kinase mkh1"/>
    <property type="match status" value="1"/>
</dbReference>
<feature type="domain" description="Protein kinase" evidence="8">
    <location>
        <begin position="84"/>
        <end position="348"/>
    </location>
</feature>
<dbReference type="OrthoDB" id="266718at2759"/>
<comment type="caution">
    <text evidence="9">The sequence shown here is derived from an EMBL/GenBank/DDBJ whole genome shotgun (WGS) entry which is preliminary data.</text>
</comment>
<keyword evidence="10" id="KW-1185">Reference proteome</keyword>
<evidence type="ECO:0000256" key="2">
    <source>
        <dbReference type="ARBA" id="ARBA00022679"/>
    </source>
</evidence>
<dbReference type="InterPro" id="IPR017441">
    <property type="entry name" value="Protein_kinase_ATP_BS"/>
</dbReference>
<organism evidence="9 10">
    <name type="scientific">Psilocybe cyanescens</name>
    <dbReference type="NCBI Taxonomy" id="93625"/>
    <lineage>
        <taxon>Eukaryota</taxon>
        <taxon>Fungi</taxon>
        <taxon>Dikarya</taxon>
        <taxon>Basidiomycota</taxon>
        <taxon>Agaricomycotina</taxon>
        <taxon>Agaricomycetes</taxon>
        <taxon>Agaricomycetidae</taxon>
        <taxon>Agaricales</taxon>
        <taxon>Agaricineae</taxon>
        <taxon>Strophariaceae</taxon>
        <taxon>Psilocybe</taxon>
    </lineage>
</organism>
<dbReference type="InterPro" id="IPR050538">
    <property type="entry name" value="MAP_kinase_kinase_kinase"/>
</dbReference>
<dbReference type="PROSITE" id="PS00108">
    <property type="entry name" value="PROTEIN_KINASE_ST"/>
    <property type="match status" value="1"/>
</dbReference>
<dbReference type="GO" id="GO:0004709">
    <property type="term" value="F:MAP kinase kinase kinase activity"/>
    <property type="evidence" value="ECO:0007669"/>
    <property type="project" value="UniProtKB-ARBA"/>
</dbReference>
<keyword evidence="2" id="KW-0808">Transferase</keyword>
<keyword evidence="4" id="KW-0418">Kinase</keyword>
<evidence type="ECO:0000313" key="9">
    <source>
        <dbReference type="EMBL" id="PPQ92681.1"/>
    </source>
</evidence>
<feature type="region of interest" description="Disordered" evidence="7">
    <location>
        <begin position="700"/>
        <end position="724"/>
    </location>
</feature>
<accession>A0A409XPM9</accession>
<feature type="compositionally biased region" description="Pro residues" evidence="7">
    <location>
        <begin position="424"/>
        <end position="433"/>
    </location>
</feature>
<protein>
    <recommendedName>
        <fullName evidence="8">Protein kinase domain-containing protein</fullName>
    </recommendedName>
</protein>
<evidence type="ECO:0000256" key="5">
    <source>
        <dbReference type="ARBA" id="ARBA00022840"/>
    </source>
</evidence>
<dbReference type="Proteomes" id="UP000283269">
    <property type="component" value="Unassembled WGS sequence"/>
</dbReference>
<dbReference type="InterPro" id="IPR000719">
    <property type="entry name" value="Prot_kinase_dom"/>
</dbReference>
<dbReference type="PANTHER" id="PTHR48016:SF48">
    <property type="entry name" value="SERINE_THREONINE-PROTEIN KINASE BCK1_SLK1_SSP31"/>
    <property type="match status" value="1"/>
</dbReference>
<dbReference type="GO" id="GO:0005524">
    <property type="term" value="F:ATP binding"/>
    <property type="evidence" value="ECO:0007669"/>
    <property type="project" value="UniProtKB-UniRule"/>
</dbReference>
<dbReference type="SUPFAM" id="SSF56112">
    <property type="entry name" value="Protein kinase-like (PK-like)"/>
    <property type="match status" value="1"/>
</dbReference>
<dbReference type="STRING" id="93625.A0A409XPM9"/>
<feature type="compositionally biased region" description="Low complexity" evidence="7">
    <location>
        <begin position="460"/>
        <end position="478"/>
    </location>
</feature>
<dbReference type="InterPro" id="IPR011009">
    <property type="entry name" value="Kinase-like_dom_sf"/>
</dbReference>
<feature type="binding site" evidence="6">
    <location>
        <position position="113"/>
    </location>
    <ligand>
        <name>ATP</name>
        <dbReference type="ChEBI" id="CHEBI:30616"/>
    </ligand>
</feature>
<feature type="compositionally biased region" description="Polar residues" evidence="7">
    <location>
        <begin position="552"/>
        <end position="573"/>
    </location>
</feature>
<evidence type="ECO:0000256" key="4">
    <source>
        <dbReference type="ARBA" id="ARBA00022777"/>
    </source>
</evidence>
<dbReference type="AlphaFoldDB" id="A0A409XPM9"/>
<sequence length="724" mass="80838">MQPNERGSKLNPSDIPSAPQFRPSRQVTYKPSLENYFFDHTGPSQRPLGGSAPVAAQKSSARAGTSRLTTKRAPKDRSKATFRWMKGELIGSGSHGKVYMGFNATTGEVMAVKQVELPQTASDRMKTDMKKIVEALKDERETLKDLDHDNIVQYLGFEENPETLNIFLQYVSGGTIGSSLRKYGKFKEEVTKYFTGQILEGLSYLHAQGIIHRDLKSDNILVEETGICKISDFGISKKLQELDRAFSNMKGTSFWMAPEAIVSEDGYTTKVDIWSVGCIVIEMWTGQRPWYNQELMPVLLKLIKDKSAPPLPEDCHLSDAAKNFRRECFEPDPAKRSSASYLLNHTYLVLPSGWSFPGMSNMGYKLPNQSLADISEVANLMARNLKVDSPEPSIRSSSPAMTMDSEVLSNNNRSYHPRINAPVVIPPKAPSPPLVFIEPPGPRKQKSHRSDDWTMRAKRSSSTSESSGSQRSSQSLSQNTRRLIIYNPDEADDTTRKRKDKQPEKTQPPSYKYEPPPLPELKAPYSNHLAPLAPNRYPGPPPQPGRTGYTGIQNKTTVPSQGYLSAPSFSSRVLSGKPFSTGNDDDTFSDTDSTISTTSSTWKKPPTDIVMSRKKSTRQVQDSPQPLHIQTARSSQRFLGDTRPGVKEVLTHLESFFPSHNLDAVVESPLDEDTAQTNSNVDATPHKYIMKSVKTIAEEQIGSPIRRRQTRLWDSRPEEIKAPK</sequence>
<reference evidence="9 10" key="1">
    <citation type="journal article" date="2018" name="Evol. Lett.">
        <title>Horizontal gene cluster transfer increased hallucinogenic mushroom diversity.</title>
        <authorList>
            <person name="Reynolds H.T."/>
            <person name="Vijayakumar V."/>
            <person name="Gluck-Thaler E."/>
            <person name="Korotkin H.B."/>
            <person name="Matheny P.B."/>
            <person name="Slot J.C."/>
        </authorList>
    </citation>
    <scope>NUCLEOTIDE SEQUENCE [LARGE SCALE GENOMIC DNA]</scope>
    <source>
        <strain evidence="9 10">2631</strain>
    </source>
</reference>
<feature type="compositionally biased region" description="Basic and acidic residues" evidence="7">
    <location>
        <begin position="711"/>
        <end position="724"/>
    </location>
</feature>
<evidence type="ECO:0000256" key="1">
    <source>
        <dbReference type="ARBA" id="ARBA00006529"/>
    </source>
</evidence>
<dbReference type="Pfam" id="PF00069">
    <property type="entry name" value="Pkinase"/>
    <property type="match status" value="1"/>
</dbReference>
<dbReference type="GO" id="GO:0000196">
    <property type="term" value="P:cell integrity MAPK cascade"/>
    <property type="evidence" value="ECO:0007669"/>
    <property type="project" value="UniProtKB-ARBA"/>
</dbReference>
<feature type="region of interest" description="Disordered" evidence="7">
    <location>
        <begin position="1"/>
        <end position="77"/>
    </location>
</feature>
<proteinExistence type="inferred from homology"/>
<comment type="similarity">
    <text evidence="1">Belongs to the protein kinase superfamily. STE Ser/Thr protein kinase family. MAP kinase kinase kinase subfamily.</text>
</comment>
<keyword evidence="5 6" id="KW-0067">ATP-binding</keyword>
<feature type="compositionally biased region" description="Low complexity" evidence="7">
    <location>
        <begin position="590"/>
        <end position="601"/>
    </location>
</feature>
<dbReference type="Gene3D" id="1.10.510.10">
    <property type="entry name" value="Transferase(Phosphotransferase) domain 1"/>
    <property type="match status" value="1"/>
</dbReference>
<dbReference type="PROSITE" id="PS00107">
    <property type="entry name" value="PROTEIN_KINASE_ATP"/>
    <property type="match status" value="1"/>
</dbReference>
<evidence type="ECO:0000256" key="6">
    <source>
        <dbReference type="PROSITE-ProRule" id="PRU10141"/>
    </source>
</evidence>
<dbReference type="InParanoid" id="A0A409XPM9"/>
<dbReference type="InterPro" id="IPR008271">
    <property type="entry name" value="Ser/Thr_kinase_AS"/>
</dbReference>
<keyword evidence="3 6" id="KW-0547">Nucleotide-binding</keyword>
<name>A0A409XPM9_PSICY</name>
<dbReference type="PANTHER" id="PTHR48016">
    <property type="entry name" value="MAP KINASE KINASE KINASE SSK2-RELATED-RELATED"/>
    <property type="match status" value="1"/>
</dbReference>
<evidence type="ECO:0000259" key="8">
    <source>
        <dbReference type="PROSITE" id="PS50011"/>
    </source>
</evidence>
<feature type="region of interest" description="Disordered" evidence="7">
    <location>
        <begin position="410"/>
        <end position="628"/>
    </location>
</feature>